<evidence type="ECO:0000313" key="5">
    <source>
        <dbReference type="Proteomes" id="UP000002484"/>
    </source>
</evidence>
<dbReference type="PANTHER" id="PTHR48100">
    <property type="entry name" value="BROAD-SPECIFICITY PHOSPHATASE YOR283W-RELATED"/>
    <property type="match status" value="1"/>
</dbReference>
<feature type="region of interest" description="Disordered" evidence="3">
    <location>
        <begin position="233"/>
        <end position="256"/>
    </location>
</feature>
<reference evidence="4 5" key="1">
    <citation type="submission" date="2010-10" db="EMBL/GenBank/DDBJ databases">
        <title>Complete sequence of Frankia sp. EuI1c.</title>
        <authorList>
            <consortium name="US DOE Joint Genome Institute"/>
            <person name="Lucas S."/>
            <person name="Copeland A."/>
            <person name="Lapidus A."/>
            <person name="Cheng J.-F."/>
            <person name="Bruce D."/>
            <person name="Goodwin L."/>
            <person name="Pitluck S."/>
            <person name="Chertkov O."/>
            <person name="Detter J.C."/>
            <person name="Han C."/>
            <person name="Tapia R."/>
            <person name="Land M."/>
            <person name="Hauser L."/>
            <person name="Jeffries C."/>
            <person name="Kyrpides N."/>
            <person name="Ivanova N."/>
            <person name="Mikhailova N."/>
            <person name="Beauchemin N."/>
            <person name="Sen A."/>
            <person name="Sur S.A."/>
            <person name="Gtari M."/>
            <person name="Wall L."/>
            <person name="Tisa L."/>
            <person name="Woyke T."/>
        </authorList>
    </citation>
    <scope>NUCLEOTIDE SEQUENCE [LARGE SCALE GENOMIC DNA]</scope>
    <source>
        <strain evidence="5">DSM 45817 / CECT 9037 / EuI1c</strain>
    </source>
</reference>
<feature type="binding site" evidence="2">
    <location>
        <position position="57"/>
    </location>
    <ligand>
        <name>substrate</name>
    </ligand>
</feature>
<keyword evidence="5" id="KW-1185">Reference proteome</keyword>
<organism evidence="4 5">
    <name type="scientific">Pseudofrankia inefficax (strain DSM 45817 / CECT 9037 / DDB 130130 / EuI1c)</name>
    <name type="common">Frankia inefficax</name>
    <dbReference type="NCBI Taxonomy" id="298654"/>
    <lineage>
        <taxon>Bacteria</taxon>
        <taxon>Bacillati</taxon>
        <taxon>Actinomycetota</taxon>
        <taxon>Actinomycetes</taxon>
        <taxon>Frankiales</taxon>
        <taxon>Frankiaceae</taxon>
        <taxon>Pseudofrankia</taxon>
    </lineage>
</organism>
<dbReference type="Pfam" id="PF00300">
    <property type="entry name" value="His_Phos_1"/>
    <property type="match status" value="1"/>
</dbReference>
<dbReference type="SUPFAM" id="SSF53254">
    <property type="entry name" value="Phosphoglycerate mutase-like"/>
    <property type="match status" value="1"/>
</dbReference>
<gene>
    <name evidence="4" type="ordered locus">FraEuI1c_1985</name>
</gene>
<evidence type="ECO:0000256" key="3">
    <source>
        <dbReference type="SAM" id="MobiDB-lite"/>
    </source>
</evidence>
<dbReference type="KEGG" id="fri:FraEuI1c_1985"/>
<dbReference type="GO" id="GO:0005737">
    <property type="term" value="C:cytoplasm"/>
    <property type="evidence" value="ECO:0007669"/>
    <property type="project" value="TreeGrafter"/>
</dbReference>
<dbReference type="EMBL" id="CP002299">
    <property type="protein sequence ID" value="ADP80035.1"/>
    <property type="molecule type" value="Genomic_DNA"/>
</dbReference>
<dbReference type="GO" id="GO:0016791">
    <property type="term" value="F:phosphatase activity"/>
    <property type="evidence" value="ECO:0007669"/>
    <property type="project" value="TreeGrafter"/>
</dbReference>
<dbReference type="InterPro" id="IPR029033">
    <property type="entry name" value="His_PPase_superfam"/>
</dbReference>
<dbReference type="FunCoup" id="E3IV15">
    <property type="interactions" value="122"/>
</dbReference>
<protein>
    <submittedName>
        <fullName evidence="4">Phosphoglycerate mutase</fullName>
    </submittedName>
</protein>
<proteinExistence type="predicted"/>
<dbReference type="AlphaFoldDB" id="E3IV15"/>
<dbReference type="InParanoid" id="E3IV15"/>
<dbReference type="InterPro" id="IPR050275">
    <property type="entry name" value="PGM_Phosphatase"/>
</dbReference>
<feature type="active site" description="Tele-phosphohistidine intermediate" evidence="1">
    <location>
        <position position="8"/>
    </location>
</feature>
<evidence type="ECO:0000256" key="1">
    <source>
        <dbReference type="PIRSR" id="PIRSR613078-1"/>
    </source>
</evidence>
<dbReference type="Gene3D" id="3.40.50.1240">
    <property type="entry name" value="Phosphoglycerate mutase-like"/>
    <property type="match status" value="1"/>
</dbReference>
<feature type="binding site" evidence="2">
    <location>
        <begin position="103"/>
        <end position="104"/>
    </location>
    <ligand>
        <name>substrate</name>
    </ligand>
</feature>
<feature type="binding site" evidence="2">
    <location>
        <begin position="7"/>
        <end position="14"/>
    </location>
    <ligand>
        <name>substrate</name>
    </ligand>
</feature>
<evidence type="ECO:0000256" key="2">
    <source>
        <dbReference type="PIRSR" id="PIRSR613078-2"/>
    </source>
</evidence>
<feature type="active site" description="Proton donor/acceptor" evidence="1">
    <location>
        <position position="77"/>
    </location>
</feature>
<dbReference type="PANTHER" id="PTHR48100:SF62">
    <property type="entry name" value="GLUCOSYL-3-PHOSPHOGLYCERATE PHOSPHATASE"/>
    <property type="match status" value="1"/>
</dbReference>
<dbReference type="HOGENOM" id="CLU_033323_9_5_11"/>
<dbReference type="STRING" id="298654.FraEuI1c_1985"/>
<accession>E3IV15</accession>
<dbReference type="RefSeq" id="WP_013423154.1">
    <property type="nucleotide sequence ID" value="NC_014666.1"/>
</dbReference>
<dbReference type="eggNOG" id="COG0406">
    <property type="taxonomic scope" value="Bacteria"/>
</dbReference>
<dbReference type="SMART" id="SM00855">
    <property type="entry name" value="PGAM"/>
    <property type="match status" value="1"/>
</dbReference>
<name>E3IV15_PSEI1</name>
<evidence type="ECO:0000313" key="4">
    <source>
        <dbReference type="EMBL" id="ADP80035.1"/>
    </source>
</evidence>
<dbReference type="OrthoDB" id="4697614at2"/>
<dbReference type="CDD" id="cd07067">
    <property type="entry name" value="HP_PGM_like"/>
    <property type="match status" value="1"/>
</dbReference>
<dbReference type="InterPro" id="IPR013078">
    <property type="entry name" value="His_Pase_superF_clade-1"/>
</dbReference>
<sequence>MRLLLLRHGRTEWNNDGRFQGQADPPLDEVGQAQAERVGPVIAAMRPDLIVSSDLQRCRATADQIGPLYRSDARLREIDLGGWSGLTSEQAGRLYPAEDAAWRRGEDIPRGGGETYRDVAARAGALFDELVTAGLPGDPDSLVVFVLHGGTARSLIGHLLGLPPDTWWHFGPLRNCHWALLSSEHGRFRILEHNAGVPWAGKVDTGPQQGTASVVLPSQTTLSQTTLSQTAVVGDATASAPDTDPIDSPTRPQPAR</sequence>
<dbReference type="Proteomes" id="UP000002484">
    <property type="component" value="Chromosome"/>
</dbReference>